<evidence type="ECO:0000313" key="1">
    <source>
        <dbReference type="EMBL" id="MFD2035069.1"/>
    </source>
</evidence>
<dbReference type="PROSITE" id="PS51257">
    <property type="entry name" value="PROKAR_LIPOPROTEIN"/>
    <property type="match status" value="1"/>
</dbReference>
<reference evidence="2" key="1">
    <citation type="journal article" date="2019" name="Int. J. Syst. Evol. Microbiol.">
        <title>The Global Catalogue of Microorganisms (GCM) 10K type strain sequencing project: providing services to taxonomists for standard genome sequencing and annotation.</title>
        <authorList>
            <consortium name="The Broad Institute Genomics Platform"/>
            <consortium name="The Broad Institute Genome Sequencing Center for Infectious Disease"/>
            <person name="Wu L."/>
            <person name="Ma J."/>
        </authorList>
    </citation>
    <scope>NUCLEOTIDE SEQUENCE [LARGE SCALE GENOMIC DNA]</scope>
    <source>
        <strain evidence="2">CGMCC 1.15180</strain>
    </source>
</reference>
<evidence type="ECO:0000313" key="2">
    <source>
        <dbReference type="Proteomes" id="UP001597361"/>
    </source>
</evidence>
<organism evidence="1 2">
    <name type="scientific">Belliella marina</name>
    <dbReference type="NCBI Taxonomy" id="1644146"/>
    <lineage>
        <taxon>Bacteria</taxon>
        <taxon>Pseudomonadati</taxon>
        <taxon>Bacteroidota</taxon>
        <taxon>Cytophagia</taxon>
        <taxon>Cytophagales</taxon>
        <taxon>Cyclobacteriaceae</taxon>
        <taxon>Belliella</taxon>
    </lineage>
</organism>
<keyword evidence="2" id="KW-1185">Reference proteome</keyword>
<sequence length="376" mass="43718">MKKLIFVLSIAFLTSCGGREAETSGNPYDDIQISMDTVIVDSKDEILMAATSSYAQTYNSDKSRMIFWDGKSSNLEIVDLEKLELLEKKLLEKEGPNGVGKNEYQQSMLINDNLIAFFDWNMVTLADFDGNVQQRIKLDEEWMKEGINESEFLSLRGFSDDGKLMYCSITNFEKLNSNIVQIDLEHKDTKLIELPEFDKRENFRVTMTFEGGGMSMNHPNLEMEKNYDKVIFWTNAFNNIYVYDPQTDSLKFEMITNSIFPNEKMGKYHNEVSSEEGFRDEMTKINQEISFSNLFWDDKNHVYYRFAYQQLPKAADEDTKYKTFISIIDENYNVVGEKETSEVFKSIPTAKFVKDGLIYCYLNIDDELGFIRLKIN</sequence>
<gene>
    <name evidence="1" type="ORF">ACFSKL_09720</name>
</gene>
<dbReference type="RefSeq" id="WP_376885766.1">
    <property type="nucleotide sequence ID" value="NZ_JBHUHR010000027.1"/>
</dbReference>
<proteinExistence type="predicted"/>
<protein>
    <submittedName>
        <fullName evidence="1">DUF4221 family protein</fullName>
    </submittedName>
</protein>
<dbReference type="EMBL" id="JBHUHR010000027">
    <property type="protein sequence ID" value="MFD2035069.1"/>
    <property type="molecule type" value="Genomic_DNA"/>
</dbReference>
<accession>A0ABW4VLN6</accession>
<name>A0ABW4VLN6_9BACT</name>
<dbReference type="Pfam" id="PF13970">
    <property type="entry name" value="DUF4221"/>
    <property type="match status" value="1"/>
</dbReference>
<comment type="caution">
    <text evidence="1">The sequence shown here is derived from an EMBL/GenBank/DDBJ whole genome shotgun (WGS) entry which is preliminary data.</text>
</comment>
<dbReference type="Proteomes" id="UP001597361">
    <property type="component" value="Unassembled WGS sequence"/>
</dbReference>
<dbReference type="InterPro" id="IPR025316">
    <property type="entry name" value="DUF4221"/>
</dbReference>